<dbReference type="AlphaFoldDB" id="A0A644WW40"/>
<reference evidence="1" key="1">
    <citation type="submission" date="2019-08" db="EMBL/GenBank/DDBJ databases">
        <authorList>
            <person name="Kucharzyk K."/>
            <person name="Murdoch R.W."/>
            <person name="Higgins S."/>
            <person name="Loffler F."/>
        </authorList>
    </citation>
    <scope>NUCLEOTIDE SEQUENCE</scope>
</reference>
<accession>A0A644WW40</accession>
<proteinExistence type="predicted"/>
<evidence type="ECO:0000313" key="1">
    <source>
        <dbReference type="EMBL" id="MPM07821.1"/>
    </source>
</evidence>
<evidence type="ECO:0008006" key="2">
    <source>
        <dbReference type="Google" id="ProtNLM"/>
    </source>
</evidence>
<protein>
    <recommendedName>
        <fullName evidence="2">Hemerythrin-like domain-containing protein</fullName>
    </recommendedName>
</protein>
<organism evidence="1">
    <name type="scientific">bioreactor metagenome</name>
    <dbReference type="NCBI Taxonomy" id="1076179"/>
    <lineage>
        <taxon>unclassified sequences</taxon>
        <taxon>metagenomes</taxon>
        <taxon>ecological metagenomes</taxon>
    </lineage>
</organism>
<name>A0A644WW40_9ZZZZ</name>
<comment type="caution">
    <text evidence="1">The sequence shown here is derived from an EMBL/GenBank/DDBJ whole genome shotgun (WGS) entry which is preliminary data.</text>
</comment>
<dbReference type="EMBL" id="VSSQ01001379">
    <property type="protein sequence ID" value="MPM07821.1"/>
    <property type="molecule type" value="Genomic_DNA"/>
</dbReference>
<gene>
    <name evidence="1" type="ORF">SDC9_54130</name>
</gene>
<sequence length="85" mass="10081">MIQFTSSLKKEVDMKVEQIECSEISIVTKSLEASRVLTDAFKHLKAFILAYDFHNEEEEILFFKEIKPRLCFRLIYYQIITNIVC</sequence>